<reference evidence="1 2" key="1">
    <citation type="journal article" date="2015" name="Genome Announc.">
        <title>Complete Genome Sequence of Sedimenticola thiotaurini Strain SIP-G1, a Polyphosphate- and Polyhydroxyalkanoate-Accumulating Sulfur-Oxidizing Gammaproteobacterium Isolated from Salt Marsh Sediments.</title>
        <authorList>
            <person name="Flood B.E."/>
            <person name="Jones D.S."/>
            <person name="Bailey J.V."/>
        </authorList>
    </citation>
    <scope>NUCLEOTIDE SEQUENCE [LARGE SCALE GENOMIC DNA]</scope>
    <source>
        <strain evidence="1 2">SIP-G1</strain>
    </source>
</reference>
<dbReference type="EMBL" id="CP011412">
    <property type="protein sequence ID" value="AKH19575.1"/>
    <property type="molecule type" value="Genomic_DNA"/>
</dbReference>
<dbReference type="KEGG" id="seds:AAY24_03495"/>
<protein>
    <submittedName>
        <fullName evidence="1">Uncharacterized protein</fullName>
    </submittedName>
</protein>
<evidence type="ECO:0000313" key="1">
    <source>
        <dbReference type="EMBL" id="AKH19575.1"/>
    </source>
</evidence>
<name>A0A0F7JXS4_9GAMM</name>
<gene>
    <name evidence="1" type="ORF">AAY24_03495</name>
</gene>
<dbReference type="RefSeq" id="WP_046858511.1">
    <property type="nucleotide sequence ID" value="NZ_CP011412.1"/>
</dbReference>
<proteinExistence type="predicted"/>
<evidence type="ECO:0000313" key="2">
    <source>
        <dbReference type="Proteomes" id="UP000034410"/>
    </source>
</evidence>
<organism evidence="1 2">
    <name type="scientific">Sedimenticola thiotaurini</name>
    <dbReference type="NCBI Taxonomy" id="1543721"/>
    <lineage>
        <taxon>Bacteria</taxon>
        <taxon>Pseudomonadati</taxon>
        <taxon>Pseudomonadota</taxon>
        <taxon>Gammaproteobacteria</taxon>
        <taxon>Chromatiales</taxon>
        <taxon>Sedimenticolaceae</taxon>
        <taxon>Sedimenticola</taxon>
    </lineage>
</organism>
<sequence>MREMFYFVAFGFLFAFLIPLLIGTIIQDDGQNAWRSKQDVVTDRDKRPPVVDESTDSCVGTGYSYLLSVDGFPYVEKKNSPYIAALIDKKIVILHVDEHKNTTELGAKDKLPPEVKVDLSDVLTGCINSDRTPAKTGSVLNLKKQ</sequence>
<dbReference type="OrthoDB" id="9877382at2"/>
<keyword evidence="2" id="KW-1185">Reference proteome</keyword>
<dbReference type="Proteomes" id="UP000034410">
    <property type="component" value="Chromosome"/>
</dbReference>
<dbReference type="AlphaFoldDB" id="A0A0F7JXS4"/>
<accession>A0A0F7JXS4</accession>